<dbReference type="Proteomes" id="UP000247476">
    <property type="component" value="Unassembled WGS sequence"/>
</dbReference>
<keyword evidence="7" id="KW-1185">Reference proteome</keyword>
<evidence type="ECO:0000313" key="6">
    <source>
        <dbReference type="EMBL" id="PYI53963.1"/>
    </source>
</evidence>
<feature type="region of interest" description="Disordered" evidence="4">
    <location>
        <begin position="25"/>
        <end position="48"/>
    </location>
</feature>
<evidence type="ECO:0000256" key="2">
    <source>
        <dbReference type="ARBA" id="ARBA00022448"/>
    </source>
</evidence>
<dbReference type="EMBL" id="QJVJ01000006">
    <property type="protein sequence ID" value="PYI53963.1"/>
    <property type="molecule type" value="Genomic_DNA"/>
</dbReference>
<sequence>MKKRIAAGMSLVLLAGLVAACGGGGASSQGGTPSSGTGSNTNNAAGGDLPKDKVELTWWVDARDDVQAIYEGYKADFEKANANVKINLVKTPDDKINERISIAVNTNQLPDVQQGGIFWPLTYAKKGLLVPLDDIIEKADFDEKTLGSLAVDGKSYIYPNSMTASGLLVNRDLFKAKNADGLLPKNMGTWSYDQFVQAAKAVNDPAKQVYGFGMYAGDTGGDQGHHMFLWGFGAKTWSDDNTKAVLNSAEGVAGLEAYVKLLDEGVVPPGAAGLKAGAVINEMFLQGKIGMTFGSIGNISAFEKAFKDGSAKTFEVDLVPYPSKDGKSSNSVLFGYGTWVWNTKNDAKMKWAKEFAKYINTKEGMEKMAKAPSVISTRKSLSKNYDDGSIQGKTFKLFQYAGNIGVAIPGYTETRNAFFPELQAVMTKKKTAKQALDDWTKKANDIIANASK</sequence>
<evidence type="ECO:0000313" key="7">
    <source>
        <dbReference type="Proteomes" id="UP000247476"/>
    </source>
</evidence>
<comment type="similarity">
    <text evidence="1">Belongs to the bacterial solute-binding protein 1 family.</text>
</comment>
<dbReference type="GO" id="GO:0015768">
    <property type="term" value="P:maltose transport"/>
    <property type="evidence" value="ECO:0007669"/>
    <property type="project" value="TreeGrafter"/>
</dbReference>
<dbReference type="RefSeq" id="WP_110840947.1">
    <property type="nucleotide sequence ID" value="NZ_QJVJ01000006.1"/>
</dbReference>
<dbReference type="GO" id="GO:1901982">
    <property type="term" value="F:maltose binding"/>
    <property type="evidence" value="ECO:0007669"/>
    <property type="project" value="TreeGrafter"/>
</dbReference>
<protein>
    <recommendedName>
        <fullName evidence="8">ABC transporter substrate-binding protein</fullName>
    </recommendedName>
</protein>
<dbReference type="CDD" id="cd13585">
    <property type="entry name" value="PBP2_TMBP_like"/>
    <property type="match status" value="1"/>
</dbReference>
<dbReference type="GO" id="GO:0042956">
    <property type="term" value="P:maltodextrin transmembrane transport"/>
    <property type="evidence" value="ECO:0007669"/>
    <property type="project" value="TreeGrafter"/>
</dbReference>
<dbReference type="InterPro" id="IPR006059">
    <property type="entry name" value="SBP"/>
</dbReference>
<evidence type="ECO:0008006" key="8">
    <source>
        <dbReference type="Google" id="ProtNLM"/>
    </source>
</evidence>
<evidence type="ECO:0000256" key="4">
    <source>
        <dbReference type="SAM" id="MobiDB-lite"/>
    </source>
</evidence>
<keyword evidence="2" id="KW-0813">Transport</keyword>
<organism evidence="6 7">
    <name type="scientific">Paenibacillus flagellatus</name>
    <dbReference type="NCBI Taxonomy" id="2211139"/>
    <lineage>
        <taxon>Bacteria</taxon>
        <taxon>Bacillati</taxon>
        <taxon>Bacillota</taxon>
        <taxon>Bacilli</taxon>
        <taxon>Bacillales</taxon>
        <taxon>Paenibacillaceae</taxon>
        <taxon>Paenibacillus</taxon>
    </lineage>
</organism>
<feature type="compositionally biased region" description="Low complexity" evidence="4">
    <location>
        <begin position="29"/>
        <end position="47"/>
    </location>
</feature>
<proteinExistence type="inferred from homology"/>
<accession>A0A2V5K7Z4</accession>
<dbReference type="PROSITE" id="PS51257">
    <property type="entry name" value="PROKAR_LIPOPROTEIN"/>
    <property type="match status" value="1"/>
</dbReference>
<dbReference type="PANTHER" id="PTHR30061:SF50">
    <property type="entry name" value="MALTOSE_MALTODEXTRIN-BINDING PERIPLASMIC PROTEIN"/>
    <property type="match status" value="1"/>
</dbReference>
<feature type="chain" id="PRO_5038612548" description="ABC transporter substrate-binding protein" evidence="5">
    <location>
        <begin position="21"/>
        <end position="452"/>
    </location>
</feature>
<comment type="caution">
    <text evidence="6">The sequence shown here is derived from an EMBL/GenBank/DDBJ whole genome shotgun (WGS) entry which is preliminary data.</text>
</comment>
<name>A0A2V5K7Z4_9BACL</name>
<gene>
    <name evidence="6" type="ORF">DLM86_15535</name>
</gene>
<dbReference type="Pfam" id="PF13416">
    <property type="entry name" value="SBP_bac_8"/>
    <property type="match status" value="1"/>
</dbReference>
<evidence type="ECO:0000256" key="3">
    <source>
        <dbReference type="ARBA" id="ARBA00022729"/>
    </source>
</evidence>
<dbReference type="Gene3D" id="3.40.190.10">
    <property type="entry name" value="Periplasmic binding protein-like II"/>
    <property type="match status" value="1"/>
</dbReference>
<dbReference type="SUPFAM" id="SSF53850">
    <property type="entry name" value="Periplasmic binding protein-like II"/>
    <property type="match status" value="1"/>
</dbReference>
<keyword evidence="3 5" id="KW-0732">Signal</keyword>
<dbReference type="OrthoDB" id="9782846at2"/>
<dbReference type="PANTHER" id="PTHR30061">
    <property type="entry name" value="MALTOSE-BINDING PERIPLASMIC PROTEIN"/>
    <property type="match status" value="1"/>
</dbReference>
<evidence type="ECO:0000256" key="5">
    <source>
        <dbReference type="SAM" id="SignalP"/>
    </source>
</evidence>
<evidence type="ECO:0000256" key="1">
    <source>
        <dbReference type="ARBA" id="ARBA00008520"/>
    </source>
</evidence>
<feature type="signal peptide" evidence="5">
    <location>
        <begin position="1"/>
        <end position="20"/>
    </location>
</feature>
<reference evidence="6 7" key="1">
    <citation type="submission" date="2018-05" db="EMBL/GenBank/DDBJ databases">
        <title>Paenibacillus flagellatus sp. nov., isolated from selenium mineral soil.</title>
        <authorList>
            <person name="Dai X."/>
        </authorList>
    </citation>
    <scope>NUCLEOTIDE SEQUENCE [LARGE SCALE GENOMIC DNA]</scope>
    <source>
        <strain evidence="6 7">DXL2</strain>
    </source>
</reference>
<dbReference type="GO" id="GO:0055052">
    <property type="term" value="C:ATP-binding cassette (ABC) transporter complex, substrate-binding subunit-containing"/>
    <property type="evidence" value="ECO:0007669"/>
    <property type="project" value="TreeGrafter"/>
</dbReference>
<dbReference type="AlphaFoldDB" id="A0A2V5K7Z4"/>